<protein>
    <submittedName>
        <fullName evidence="9">NrfD/PsrC family molybdoenzyme membrane anchor subunit</fullName>
    </submittedName>
</protein>
<gene>
    <name evidence="9" type="primary">nrfD</name>
    <name evidence="9" type="ORF">ACFQH9_01850</name>
</gene>
<feature type="transmembrane region" description="Helical" evidence="8">
    <location>
        <begin position="147"/>
        <end position="167"/>
    </location>
</feature>
<evidence type="ECO:0000256" key="7">
    <source>
        <dbReference type="SAM" id="MobiDB-lite"/>
    </source>
</evidence>
<feature type="compositionally biased region" description="Basic and acidic residues" evidence="7">
    <location>
        <begin position="1"/>
        <end position="31"/>
    </location>
</feature>
<keyword evidence="5 8" id="KW-1133">Transmembrane helix</keyword>
<evidence type="ECO:0000256" key="8">
    <source>
        <dbReference type="SAM" id="Phobius"/>
    </source>
</evidence>
<feature type="compositionally biased region" description="Low complexity" evidence="7">
    <location>
        <begin position="347"/>
        <end position="367"/>
    </location>
</feature>
<evidence type="ECO:0000256" key="3">
    <source>
        <dbReference type="ARBA" id="ARBA00022475"/>
    </source>
</evidence>
<keyword evidence="4 8" id="KW-0812">Transmembrane</keyword>
<dbReference type="EMBL" id="JBHSQK010000005">
    <property type="protein sequence ID" value="MFC5947019.1"/>
    <property type="molecule type" value="Genomic_DNA"/>
</dbReference>
<dbReference type="InterPro" id="IPR005614">
    <property type="entry name" value="NrfD-like"/>
</dbReference>
<evidence type="ECO:0000256" key="5">
    <source>
        <dbReference type="ARBA" id="ARBA00022989"/>
    </source>
</evidence>
<organism evidence="9 10">
    <name type="scientific">Pseudonocardia lutea</name>
    <dbReference type="NCBI Taxonomy" id="2172015"/>
    <lineage>
        <taxon>Bacteria</taxon>
        <taxon>Bacillati</taxon>
        <taxon>Actinomycetota</taxon>
        <taxon>Actinomycetes</taxon>
        <taxon>Pseudonocardiales</taxon>
        <taxon>Pseudonocardiaceae</taxon>
        <taxon>Pseudonocardia</taxon>
    </lineage>
</organism>
<accession>A0ABW1I2Q1</accession>
<keyword evidence="10" id="KW-1185">Reference proteome</keyword>
<feature type="region of interest" description="Disordered" evidence="7">
    <location>
        <begin position="332"/>
        <end position="373"/>
    </location>
</feature>
<dbReference type="Pfam" id="PF03916">
    <property type="entry name" value="NrfD"/>
    <property type="match status" value="1"/>
</dbReference>
<dbReference type="RefSeq" id="WP_379563473.1">
    <property type="nucleotide sequence ID" value="NZ_JBHSQK010000005.1"/>
</dbReference>
<dbReference type="PANTHER" id="PTHR34856:SF2">
    <property type="entry name" value="PROTEIN NRFD"/>
    <property type="match status" value="1"/>
</dbReference>
<evidence type="ECO:0000313" key="9">
    <source>
        <dbReference type="EMBL" id="MFC5947019.1"/>
    </source>
</evidence>
<keyword evidence="6 8" id="KW-0472">Membrane</keyword>
<comment type="caution">
    <text evidence="9">The sequence shown here is derived from an EMBL/GenBank/DDBJ whole genome shotgun (WGS) entry which is preliminary data.</text>
</comment>
<evidence type="ECO:0000256" key="2">
    <source>
        <dbReference type="ARBA" id="ARBA00008929"/>
    </source>
</evidence>
<feature type="transmembrane region" description="Helical" evidence="8">
    <location>
        <begin position="75"/>
        <end position="97"/>
    </location>
</feature>
<feature type="transmembrane region" description="Helical" evidence="8">
    <location>
        <begin position="214"/>
        <end position="234"/>
    </location>
</feature>
<evidence type="ECO:0000256" key="6">
    <source>
        <dbReference type="ARBA" id="ARBA00023136"/>
    </source>
</evidence>
<proteinExistence type="inferred from homology"/>
<name>A0ABW1I2Q1_9PSEU</name>
<feature type="region of interest" description="Disordered" evidence="7">
    <location>
        <begin position="1"/>
        <end position="48"/>
    </location>
</feature>
<evidence type="ECO:0000256" key="1">
    <source>
        <dbReference type="ARBA" id="ARBA00004651"/>
    </source>
</evidence>
<comment type="subcellular location">
    <subcellularLocation>
        <location evidence="1">Cell membrane</location>
        <topology evidence="1">Multi-pass membrane protein</topology>
    </subcellularLocation>
</comment>
<feature type="transmembrane region" description="Helical" evidence="8">
    <location>
        <begin position="109"/>
        <end position="127"/>
    </location>
</feature>
<evidence type="ECO:0000313" key="10">
    <source>
        <dbReference type="Proteomes" id="UP001596119"/>
    </source>
</evidence>
<sequence length="373" mass="37937">MSESDVTRDGVRGGRPDREATTGAVRDDGRQGGRRRRGGGGRGARGERAMVPDAEFRSYYGRSILNPPVWESRDIAGYLFLGGLAGASSVLGAGAHVTGRPALARSTKLAAVAAGALSLAALVHDLGRPMRFLNMLRVFKVTSPMSVGSWLLAGYVPLAGAAAASAVSGRLPRIGAAATAGAAALGPAVASYTAALISDTAVPAWHDGHREMPYVFVGSAATAAGGLGLVAAPLREHGPARALAAMGVGTELAAFELMERRMGMPGEPYSQGRGGTYVRAGKILSVAGAVGAVLGRRSRLAGAVSGGALLAASAATRWGIFHAGLQSANDPKYTVVPQRRRLEEGRPATGTSTTTSSPSRTAASSTGEPRTDA</sequence>
<keyword evidence="3" id="KW-1003">Cell membrane</keyword>
<evidence type="ECO:0000256" key="4">
    <source>
        <dbReference type="ARBA" id="ARBA00022692"/>
    </source>
</evidence>
<dbReference type="Gene3D" id="1.20.1630.10">
    <property type="entry name" value="Formate dehydrogenase/DMSO reductase domain"/>
    <property type="match status" value="1"/>
</dbReference>
<dbReference type="InterPro" id="IPR052049">
    <property type="entry name" value="Electron_transfer_protein"/>
</dbReference>
<comment type="similarity">
    <text evidence="2">Belongs to the NrfD family.</text>
</comment>
<reference evidence="10" key="1">
    <citation type="journal article" date="2019" name="Int. J. Syst. Evol. Microbiol.">
        <title>The Global Catalogue of Microorganisms (GCM) 10K type strain sequencing project: providing services to taxonomists for standard genome sequencing and annotation.</title>
        <authorList>
            <consortium name="The Broad Institute Genomics Platform"/>
            <consortium name="The Broad Institute Genome Sequencing Center for Infectious Disease"/>
            <person name="Wu L."/>
            <person name="Ma J."/>
        </authorList>
    </citation>
    <scope>NUCLEOTIDE SEQUENCE [LARGE SCALE GENOMIC DNA]</scope>
    <source>
        <strain evidence="10">CGMCC 4.7397</strain>
    </source>
</reference>
<dbReference type="Proteomes" id="UP001596119">
    <property type="component" value="Unassembled WGS sequence"/>
</dbReference>
<feature type="transmembrane region" description="Helical" evidence="8">
    <location>
        <begin position="174"/>
        <end position="194"/>
    </location>
</feature>
<dbReference type="PANTHER" id="PTHR34856">
    <property type="entry name" value="PROTEIN NRFD"/>
    <property type="match status" value="1"/>
</dbReference>